<gene>
    <name evidence="1" type="ORF">AMORRO_LOCUS5643</name>
</gene>
<dbReference type="EMBL" id="CAJVPV010003463">
    <property type="protein sequence ID" value="CAG8552557.1"/>
    <property type="molecule type" value="Genomic_DNA"/>
</dbReference>
<dbReference type="AlphaFoldDB" id="A0A9N9B3X7"/>
<organism evidence="1 2">
    <name type="scientific">Acaulospora morrowiae</name>
    <dbReference type="NCBI Taxonomy" id="94023"/>
    <lineage>
        <taxon>Eukaryota</taxon>
        <taxon>Fungi</taxon>
        <taxon>Fungi incertae sedis</taxon>
        <taxon>Mucoromycota</taxon>
        <taxon>Glomeromycotina</taxon>
        <taxon>Glomeromycetes</taxon>
        <taxon>Diversisporales</taxon>
        <taxon>Acaulosporaceae</taxon>
        <taxon>Acaulospora</taxon>
    </lineage>
</organism>
<comment type="caution">
    <text evidence="1">The sequence shown here is derived from an EMBL/GenBank/DDBJ whole genome shotgun (WGS) entry which is preliminary data.</text>
</comment>
<sequence>MNTAIANREVQYEHFEKWTTGGDKERYGGLGNSESANNRVIGITYGNFIVNVRNITRLDGANKESVNEG</sequence>
<evidence type="ECO:0000313" key="1">
    <source>
        <dbReference type="EMBL" id="CAG8552557.1"/>
    </source>
</evidence>
<name>A0A9N9B3X7_9GLOM</name>
<evidence type="ECO:0000313" key="2">
    <source>
        <dbReference type="Proteomes" id="UP000789342"/>
    </source>
</evidence>
<accession>A0A9N9B3X7</accession>
<dbReference type="Proteomes" id="UP000789342">
    <property type="component" value="Unassembled WGS sequence"/>
</dbReference>
<reference evidence="1" key="1">
    <citation type="submission" date="2021-06" db="EMBL/GenBank/DDBJ databases">
        <authorList>
            <person name="Kallberg Y."/>
            <person name="Tangrot J."/>
            <person name="Rosling A."/>
        </authorList>
    </citation>
    <scope>NUCLEOTIDE SEQUENCE</scope>
    <source>
        <strain evidence="1">CL551</strain>
    </source>
</reference>
<proteinExistence type="predicted"/>
<keyword evidence="2" id="KW-1185">Reference proteome</keyword>
<protein>
    <submittedName>
        <fullName evidence="1">3329_t:CDS:1</fullName>
    </submittedName>
</protein>